<proteinExistence type="predicted"/>
<dbReference type="HOGENOM" id="CLU_3136411_0_0_7"/>
<protein>
    <submittedName>
        <fullName evidence="1">Uncharacterized protein</fullName>
    </submittedName>
</protein>
<evidence type="ECO:0000313" key="1">
    <source>
        <dbReference type="EMBL" id="CBI66961.1"/>
    </source>
</evidence>
<dbReference type="KEGG" id="hpl:HPB8_1404"/>
<accession>D7FFK4</accession>
<evidence type="ECO:0000313" key="2">
    <source>
        <dbReference type="Proteomes" id="UP000007091"/>
    </source>
</evidence>
<gene>
    <name evidence="1" type="ordered locus">HPB8_1404</name>
</gene>
<dbReference type="EMBL" id="FN598874">
    <property type="protein sequence ID" value="CBI66961.1"/>
    <property type="molecule type" value="Genomic_DNA"/>
</dbReference>
<dbReference type="AlphaFoldDB" id="D7FFK4"/>
<organism evidence="1 2">
    <name type="scientific">Helicobacter pylori (strain B8)</name>
    <dbReference type="NCBI Taxonomy" id="693745"/>
    <lineage>
        <taxon>Bacteria</taxon>
        <taxon>Pseudomonadati</taxon>
        <taxon>Campylobacterota</taxon>
        <taxon>Epsilonproteobacteria</taxon>
        <taxon>Campylobacterales</taxon>
        <taxon>Helicobacteraceae</taxon>
        <taxon>Helicobacter</taxon>
    </lineage>
</organism>
<sequence length="49" mass="5777">MCELFYIYFKMPLSIFITNMGINPNPRFADFQSQTPSIETLNPYLIARE</sequence>
<dbReference type="Proteomes" id="UP000007091">
    <property type="component" value="Chromosome"/>
</dbReference>
<reference evidence="1 2" key="1">
    <citation type="journal article" date="2010" name="BMC Genomics">
        <title>Sequencing, annotation, and comparative genome analysis of the gerbil-adapted Helicobacter pylori strain B8.</title>
        <authorList>
            <person name="Farnbacher M."/>
            <person name="Jahns T."/>
            <person name="Willrodt D."/>
            <person name="Daniel R."/>
            <person name="Haas R."/>
            <person name="Goesmann A."/>
            <person name="Kurtz S."/>
            <person name="Rieder G."/>
        </authorList>
    </citation>
    <scope>NUCLEOTIDE SEQUENCE [LARGE SCALE GENOMIC DNA]</scope>
    <source>
        <strain evidence="1 2">B8</strain>
    </source>
</reference>
<name>D7FFK4_HELP3</name>